<evidence type="ECO:0000256" key="1">
    <source>
        <dbReference type="SAM" id="Phobius"/>
    </source>
</evidence>
<feature type="transmembrane region" description="Helical" evidence="1">
    <location>
        <begin position="195"/>
        <end position="213"/>
    </location>
</feature>
<evidence type="ECO:0000313" key="3">
    <source>
        <dbReference type="Proteomes" id="UP000028488"/>
    </source>
</evidence>
<feature type="transmembrane region" description="Helical" evidence="1">
    <location>
        <begin position="12"/>
        <end position="34"/>
    </location>
</feature>
<keyword evidence="1" id="KW-0812">Transmembrane</keyword>
<gene>
    <name evidence="2" type="ORF">EP51_31995</name>
</gene>
<dbReference type="RefSeq" id="WP_128641512.1">
    <property type="nucleotide sequence ID" value="NZ_CP008947.1"/>
</dbReference>
<dbReference type="Proteomes" id="UP000028488">
    <property type="component" value="Chromosome"/>
</dbReference>
<feature type="transmembrane region" description="Helical" evidence="1">
    <location>
        <begin position="141"/>
        <end position="161"/>
    </location>
</feature>
<organism evidence="2 3">
    <name type="scientific">Rhodococcus opacus</name>
    <name type="common">Nocardia opaca</name>
    <dbReference type="NCBI Taxonomy" id="37919"/>
    <lineage>
        <taxon>Bacteria</taxon>
        <taxon>Bacillati</taxon>
        <taxon>Actinomycetota</taxon>
        <taxon>Actinomycetes</taxon>
        <taxon>Mycobacteriales</taxon>
        <taxon>Nocardiaceae</taxon>
        <taxon>Rhodococcus</taxon>
    </lineage>
</organism>
<keyword evidence="1" id="KW-0472">Membrane</keyword>
<dbReference type="AlphaFoldDB" id="A0A076EUP9"/>
<feature type="transmembrane region" description="Helical" evidence="1">
    <location>
        <begin position="88"/>
        <end position="107"/>
    </location>
</feature>
<sequence>MTVSDRIESRTGVAGTCAAALFAVAGALFVVYPVVRPYAAGGAPDGRAEFASPWWLVAHLAAVGGFIAFGLALVALSGLLKGTGGERAAVVSLAASWIGIGLTLPYYGAETFALHALGGSGLDEGAVTALAESVRMGAAQATLFAAGLLLVAVGAGAAAVAIARSRLLAGWAGIPMAVGFALFIPQFYMDAPLRIGHGVLIGFGCAVVALGVLRSQSPRSTMTGA</sequence>
<dbReference type="EMBL" id="CP008947">
    <property type="protein sequence ID" value="AII09003.1"/>
    <property type="molecule type" value="Genomic_DNA"/>
</dbReference>
<proteinExistence type="predicted"/>
<evidence type="ECO:0000313" key="2">
    <source>
        <dbReference type="EMBL" id="AII09003.1"/>
    </source>
</evidence>
<feature type="transmembrane region" description="Helical" evidence="1">
    <location>
        <begin position="54"/>
        <end position="76"/>
    </location>
</feature>
<keyword evidence="1" id="KW-1133">Transmembrane helix</keyword>
<dbReference type="eggNOG" id="ENOG5032VNG">
    <property type="taxonomic scope" value="Bacteria"/>
</dbReference>
<protein>
    <submittedName>
        <fullName evidence="2">Membrane protein</fullName>
    </submittedName>
</protein>
<accession>A0A076EUP9</accession>
<feature type="transmembrane region" description="Helical" evidence="1">
    <location>
        <begin position="168"/>
        <end position="189"/>
    </location>
</feature>
<reference evidence="2 3" key="1">
    <citation type="submission" date="2014-07" db="EMBL/GenBank/DDBJ databases">
        <title>Genome Sequence of Rhodococcus opacus Strain R7, a Biodegrader of Mono- and Polycyclic Aromatic Hydrocarbons.</title>
        <authorList>
            <person name="Di Gennaro P."/>
            <person name="Zampolli J."/>
            <person name="Presti I."/>
            <person name="Cappelletti M."/>
            <person name="D'Ursi P."/>
            <person name="Orro A."/>
            <person name="Mezzelani A."/>
            <person name="Milanesi L."/>
        </authorList>
    </citation>
    <scope>NUCLEOTIDE SEQUENCE [LARGE SCALE GENOMIC DNA]</scope>
    <source>
        <strain evidence="2 3">R7</strain>
    </source>
</reference>
<name>A0A076EUP9_RHOOP</name>